<dbReference type="SUPFAM" id="SSF56300">
    <property type="entry name" value="Metallo-dependent phosphatases"/>
    <property type="match status" value="1"/>
</dbReference>
<accession>A0A6L7IXT8</accession>
<dbReference type="KEGG" id="egd:GS424_013945"/>
<protein>
    <submittedName>
        <fullName evidence="3">CapA family protein</fullName>
    </submittedName>
</protein>
<sequence>MKNSEIVKISFLGDIMCESPLLAAAANRAKGSSYDFSEVFRGMIDICSESDYVVGNLETPFAGRDAGYTREMYSFNTPDSFAVAVKQMGLSLVLTANNHCCDRGIQGLKRTLDVLDDCGLAHVGTFATGSDNMPAVAEIKGIRIAVVSCTASTNAGRTKIAPDLSNVNLIDRQYVKSKNIGVVSRAKTYAVRHVIGEEAHIKLRALRGLPPKAASVDDALDEERVESCLRSVCDQITWAKRHADVVFVCPHMGGQFNVRPGKFSEYVMRRLVDFGADAVVASHPHVAQKAEIIEGVPCAYSIGNVSMSMSTPYVLRDNLPDYGVMMHFYIAGKKICRMTYSLIKMEEDDIGYVRVRPLSDVYHEASEIEKRVVKDEATRVALRFCGTCPENAVARELELSLPSAASNLRGAVE</sequence>
<dbReference type="Pfam" id="PF09587">
    <property type="entry name" value="PGA_cap"/>
    <property type="match status" value="1"/>
</dbReference>
<organism evidence="3 4">
    <name type="scientific">Eggerthella guodeyinii</name>
    <dbReference type="NCBI Taxonomy" id="2690837"/>
    <lineage>
        <taxon>Bacteria</taxon>
        <taxon>Bacillati</taxon>
        <taxon>Actinomycetota</taxon>
        <taxon>Coriobacteriia</taxon>
        <taxon>Eggerthellales</taxon>
        <taxon>Eggerthellaceae</taxon>
        <taxon>Eggerthella</taxon>
    </lineage>
</organism>
<dbReference type="EMBL" id="CP063310">
    <property type="protein sequence ID" value="QOS67602.1"/>
    <property type="molecule type" value="Genomic_DNA"/>
</dbReference>
<dbReference type="InterPro" id="IPR029052">
    <property type="entry name" value="Metallo-depent_PP-like"/>
</dbReference>
<comment type="similarity">
    <text evidence="1">Belongs to the CapA family.</text>
</comment>
<dbReference type="InterPro" id="IPR019079">
    <property type="entry name" value="Capsule_synth_CapA"/>
</dbReference>
<feature type="domain" description="Capsule synthesis protein CapA" evidence="2">
    <location>
        <begin position="8"/>
        <end position="309"/>
    </location>
</feature>
<dbReference type="PANTHER" id="PTHR33393">
    <property type="entry name" value="POLYGLUTAMINE SYNTHESIS ACCESSORY PROTEIN RV0574C-RELATED"/>
    <property type="match status" value="1"/>
</dbReference>
<evidence type="ECO:0000259" key="2">
    <source>
        <dbReference type="SMART" id="SM00854"/>
    </source>
</evidence>
<name>A0A6L7IXT8_9ACTN</name>
<evidence type="ECO:0000313" key="4">
    <source>
        <dbReference type="Proteomes" id="UP000478463"/>
    </source>
</evidence>
<dbReference type="PANTHER" id="PTHR33393:SF12">
    <property type="entry name" value="CAPSULE BIOSYNTHESIS PROTEIN CAPA"/>
    <property type="match status" value="1"/>
</dbReference>
<dbReference type="Proteomes" id="UP000478463">
    <property type="component" value="Chromosome"/>
</dbReference>
<reference evidence="3 4" key="1">
    <citation type="submission" date="2020-10" db="EMBL/GenBank/DDBJ databases">
        <title>Eggerthella sp. nov., isolated from human feces.</title>
        <authorList>
            <person name="Yajun G."/>
        </authorList>
    </citation>
    <scope>NUCLEOTIDE SEQUENCE [LARGE SCALE GENOMIC DNA]</scope>
    <source>
        <strain evidence="3 4">HF-1101</strain>
    </source>
</reference>
<evidence type="ECO:0000256" key="1">
    <source>
        <dbReference type="ARBA" id="ARBA00005662"/>
    </source>
</evidence>
<gene>
    <name evidence="3" type="ORF">GS424_013945</name>
</gene>
<dbReference type="RefSeq" id="WP_160941099.1">
    <property type="nucleotide sequence ID" value="NZ_CP063310.1"/>
</dbReference>
<dbReference type="CDD" id="cd07381">
    <property type="entry name" value="MPP_CapA"/>
    <property type="match status" value="1"/>
</dbReference>
<dbReference type="Gene3D" id="3.60.21.10">
    <property type="match status" value="1"/>
</dbReference>
<dbReference type="SMART" id="SM00854">
    <property type="entry name" value="PGA_cap"/>
    <property type="match status" value="1"/>
</dbReference>
<dbReference type="AlphaFoldDB" id="A0A6L7IXT8"/>
<dbReference type="InterPro" id="IPR052169">
    <property type="entry name" value="CW_Biosynth-Accessory"/>
</dbReference>
<evidence type="ECO:0000313" key="3">
    <source>
        <dbReference type="EMBL" id="QOS67602.1"/>
    </source>
</evidence>
<proteinExistence type="inferred from homology"/>